<dbReference type="PANTHER" id="PTHR13121:SF0">
    <property type="entry name" value="PHOSPHATIDYLINOSITOL GLYCAN ANCHOR BIOSYNTHESIS CLASS U PROTEIN"/>
    <property type="match status" value="1"/>
</dbReference>
<protein>
    <submittedName>
        <fullName evidence="10">Uncharacterized protein</fullName>
    </submittedName>
</protein>
<name>A0AAD2CTW4_9STRA</name>
<keyword evidence="6" id="KW-0256">Endoplasmic reticulum</keyword>
<evidence type="ECO:0000256" key="2">
    <source>
        <dbReference type="ARBA" id="ARBA00004687"/>
    </source>
</evidence>
<feature type="transmembrane region" description="Helical" evidence="9">
    <location>
        <begin position="228"/>
        <end position="248"/>
    </location>
</feature>
<keyword evidence="5 9" id="KW-0812">Transmembrane</keyword>
<dbReference type="GO" id="GO:0016255">
    <property type="term" value="P:attachment of GPI anchor to protein"/>
    <property type="evidence" value="ECO:0007669"/>
    <property type="project" value="InterPro"/>
</dbReference>
<evidence type="ECO:0000256" key="5">
    <source>
        <dbReference type="ARBA" id="ARBA00022692"/>
    </source>
</evidence>
<dbReference type="GO" id="GO:0042765">
    <property type="term" value="C:GPI-anchor transamidase complex"/>
    <property type="evidence" value="ECO:0007669"/>
    <property type="project" value="InterPro"/>
</dbReference>
<feature type="transmembrane region" description="Helical" evidence="9">
    <location>
        <begin position="188"/>
        <end position="216"/>
    </location>
</feature>
<evidence type="ECO:0000256" key="3">
    <source>
        <dbReference type="ARBA" id="ARBA00010026"/>
    </source>
</evidence>
<comment type="similarity">
    <text evidence="3">Belongs to the PIGU family.</text>
</comment>
<comment type="pathway">
    <text evidence="2">Glycolipid biosynthesis; glycosylphosphatidylinositol-anchor biosynthesis.</text>
</comment>
<organism evidence="10 11">
    <name type="scientific">Cylindrotheca closterium</name>
    <dbReference type="NCBI Taxonomy" id="2856"/>
    <lineage>
        <taxon>Eukaryota</taxon>
        <taxon>Sar</taxon>
        <taxon>Stramenopiles</taxon>
        <taxon>Ochrophyta</taxon>
        <taxon>Bacillariophyta</taxon>
        <taxon>Bacillariophyceae</taxon>
        <taxon>Bacillariophycidae</taxon>
        <taxon>Bacillariales</taxon>
        <taxon>Bacillariaceae</taxon>
        <taxon>Cylindrotheca</taxon>
    </lineage>
</organism>
<feature type="transmembrane region" description="Helical" evidence="9">
    <location>
        <begin position="71"/>
        <end position="91"/>
    </location>
</feature>
<evidence type="ECO:0000256" key="6">
    <source>
        <dbReference type="ARBA" id="ARBA00022824"/>
    </source>
</evidence>
<dbReference type="EMBL" id="CAKOGP040001112">
    <property type="protein sequence ID" value="CAJ1943022.1"/>
    <property type="molecule type" value="Genomic_DNA"/>
</dbReference>
<feature type="transmembrane region" description="Helical" evidence="9">
    <location>
        <begin position="314"/>
        <end position="335"/>
    </location>
</feature>
<dbReference type="Proteomes" id="UP001295423">
    <property type="component" value="Unassembled WGS sequence"/>
</dbReference>
<dbReference type="GO" id="GO:0006506">
    <property type="term" value="P:GPI anchor biosynthetic process"/>
    <property type="evidence" value="ECO:0007669"/>
    <property type="project" value="UniProtKB-KW"/>
</dbReference>
<dbReference type="InterPro" id="IPR009600">
    <property type="entry name" value="PIG-U"/>
</dbReference>
<sequence length="442" mass="50313">MVIKEWMHSDALSSVLMKPILSLAHVREAQAIQKLTDGRLSSVYSANQTIHLPPLLLALLKPLLDFSNPDLLLAIALLVVDLLISYMMETVGQKFLLSKRTQAMIEEEQEQAKLPDVIKPQNDHIFPINLESKPIIPIESLPLLAAMAYFFSPVCTISANVYGCFQNIPAFLLMAALHEFLKEGGSDMQLALFLALASYIHPHYCVFLVPFILLQFEKQFESNTYKKALLVLYFLLWSTTLQWLSFRLVGQEVYWSVLEASYGCGWNTIGPSLSVQWYLYIQLFSRFRDYFSTILLGLPWLLVAPLTVRLHKYPMVMVAILSTVWTVFAPVQTLFDMNFSMVFFLLSPKSLARMGKASLIAIWSIMVPVILNVVDQWMWFEANTGNANYVFFQSLGYNVFVCIILAEFCSASLQRDKALRLAAKERATKTLDEKVQMEKVQS</sequence>
<keyword evidence="8 9" id="KW-0472">Membrane</keyword>
<feature type="transmembrane region" description="Helical" evidence="9">
    <location>
        <begin position="290"/>
        <end position="308"/>
    </location>
</feature>
<proteinExistence type="inferred from homology"/>
<evidence type="ECO:0000313" key="11">
    <source>
        <dbReference type="Proteomes" id="UP001295423"/>
    </source>
</evidence>
<evidence type="ECO:0000256" key="7">
    <source>
        <dbReference type="ARBA" id="ARBA00022989"/>
    </source>
</evidence>
<evidence type="ECO:0000313" key="10">
    <source>
        <dbReference type="EMBL" id="CAJ1943022.1"/>
    </source>
</evidence>
<dbReference type="AlphaFoldDB" id="A0AAD2CTW4"/>
<gene>
    <name evidence="10" type="ORF">CYCCA115_LOCUS8238</name>
</gene>
<reference evidence="10" key="1">
    <citation type="submission" date="2023-08" db="EMBL/GenBank/DDBJ databases">
        <authorList>
            <person name="Audoor S."/>
            <person name="Bilcke G."/>
        </authorList>
    </citation>
    <scope>NUCLEOTIDE SEQUENCE</scope>
</reference>
<keyword evidence="11" id="KW-1185">Reference proteome</keyword>
<accession>A0AAD2CTW4</accession>
<keyword evidence="7 9" id="KW-1133">Transmembrane helix</keyword>
<feature type="transmembrane region" description="Helical" evidence="9">
    <location>
        <begin position="356"/>
        <end position="374"/>
    </location>
</feature>
<comment type="subcellular location">
    <subcellularLocation>
        <location evidence="1">Endoplasmic reticulum membrane</location>
        <topology evidence="1">Multi-pass membrane protein</topology>
    </subcellularLocation>
</comment>
<feature type="transmembrane region" description="Helical" evidence="9">
    <location>
        <begin position="143"/>
        <end position="168"/>
    </location>
</feature>
<evidence type="ECO:0000256" key="4">
    <source>
        <dbReference type="ARBA" id="ARBA00022502"/>
    </source>
</evidence>
<evidence type="ECO:0000256" key="8">
    <source>
        <dbReference type="ARBA" id="ARBA00023136"/>
    </source>
</evidence>
<comment type="caution">
    <text evidence="10">The sequence shown here is derived from an EMBL/GenBank/DDBJ whole genome shotgun (WGS) entry which is preliminary data.</text>
</comment>
<evidence type="ECO:0000256" key="9">
    <source>
        <dbReference type="SAM" id="Phobius"/>
    </source>
</evidence>
<dbReference type="Pfam" id="PF06728">
    <property type="entry name" value="PIG-U"/>
    <property type="match status" value="1"/>
</dbReference>
<feature type="transmembrane region" description="Helical" evidence="9">
    <location>
        <begin position="394"/>
        <end position="413"/>
    </location>
</feature>
<evidence type="ECO:0000256" key="1">
    <source>
        <dbReference type="ARBA" id="ARBA00004477"/>
    </source>
</evidence>
<dbReference type="PANTHER" id="PTHR13121">
    <property type="entry name" value="GPI TRANSAMIDASE COMPONENT PIG-U"/>
    <property type="match status" value="1"/>
</dbReference>
<keyword evidence="4" id="KW-0337">GPI-anchor biosynthesis</keyword>